<dbReference type="AlphaFoldDB" id="A0A9E8NCG6"/>
<dbReference type="Proteomes" id="UP001164653">
    <property type="component" value="Chromosome"/>
</dbReference>
<evidence type="ECO:0000313" key="7">
    <source>
        <dbReference type="EMBL" id="WAC14125.1"/>
    </source>
</evidence>
<evidence type="ECO:0000256" key="1">
    <source>
        <dbReference type="ARBA" id="ARBA00010641"/>
    </source>
</evidence>
<dbReference type="Pfam" id="PF04542">
    <property type="entry name" value="Sigma70_r2"/>
    <property type="match status" value="1"/>
</dbReference>
<dbReference type="SUPFAM" id="SSF88946">
    <property type="entry name" value="Sigma2 domain of RNA polymerase sigma factors"/>
    <property type="match status" value="1"/>
</dbReference>
<dbReference type="SUPFAM" id="SSF88659">
    <property type="entry name" value="Sigma3 and sigma4 domains of RNA polymerase sigma factors"/>
    <property type="match status" value="1"/>
</dbReference>
<evidence type="ECO:0000259" key="5">
    <source>
        <dbReference type="Pfam" id="PF04542"/>
    </source>
</evidence>
<evidence type="ECO:0000256" key="4">
    <source>
        <dbReference type="ARBA" id="ARBA00023163"/>
    </source>
</evidence>
<dbReference type="PANTHER" id="PTHR43133">
    <property type="entry name" value="RNA POLYMERASE ECF-TYPE SIGMA FACTO"/>
    <property type="match status" value="1"/>
</dbReference>
<dbReference type="Gene3D" id="1.10.10.10">
    <property type="entry name" value="Winged helix-like DNA-binding domain superfamily/Winged helix DNA-binding domain"/>
    <property type="match status" value="1"/>
</dbReference>
<keyword evidence="3" id="KW-0731">Sigma factor</keyword>
<dbReference type="CDD" id="cd06171">
    <property type="entry name" value="Sigma70_r4"/>
    <property type="match status" value="1"/>
</dbReference>
<dbReference type="GO" id="GO:0016987">
    <property type="term" value="F:sigma factor activity"/>
    <property type="evidence" value="ECO:0007669"/>
    <property type="project" value="UniProtKB-KW"/>
</dbReference>
<dbReference type="InterPro" id="IPR039425">
    <property type="entry name" value="RNA_pol_sigma-70-like"/>
</dbReference>
<keyword evidence="4" id="KW-0804">Transcription</keyword>
<dbReference type="Pfam" id="PF08281">
    <property type="entry name" value="Sigma70_r4_2"/>
    <property type="match status" value="1"/>
</dbReference>
<gene>
    <name evidence="7" type="ORF">ON006_09205</name>
</gene>
<dbReference type="RefSeq" id="WP_244818769.1">
    <property type="nucleotide sequence ID" value="NZ_CP112998.1"/>
</dbReference>
<sequence length="478" mass="53990">MDKRSDNFWEATYRQNIAKMIGVCCRYTQNRQTAEDLAHDAFLVAIDKVSSFENKGPFEAWLRRIAVNVALQHLRVQKREQRFVQIAAYATPYDDIPDGNAGNENLTFSETELLEVISYLPEHHRLVFNLYVVDNFTHAQIAAQLGISQGTSKSHLARARKKIRELLSDRLRKDKERKRGFVFLLFPYKLWSIDNLFAATLRDLLMQPTRDFSISNINLNQQPIPKYRPTGISNSIYLKTGVWGIASVAILVSISNWHFNAFREDSSPVMFDSANSVADTFQDLNSNTSGTNQNLFSDSSSATISQNSIIGTKTKNLEPMKNFSTLGGLLLASLTFDSSALMNDLPVQFKNQQLVTSRILEPERIVEGIKPAVVGNSRLLSGTFYASEILWSDDRYKLILFGDHVKVDINTQKFTGRGKFSFLSGIKHLVVDGTPMKLNERIKLTDRKYHLEELNASEATKKYGDAGREGAVEITLAE</sequence>
<name>A0A9E8NCG6_9BACT</name>
<dbReference type="PANTHER" id="PTHR43133:SF46">
    <property type="entry name" value="RNA POLYMERASE SIGMA-70 FACTOR ECF SUBFAMILY"/>
    <property type="match status" value="1"/>
</dbReference>
<dbReference type="Gene3D" id="1.10.1740.10">
    <property type="match status" value="1"/>
</dbReference>
<protein>
    <submittedName>
        <fullName evidence="7">RNA polymerase sigma factor</fullName>
    </submittedName>
</protein>
<keyword evidence="2" id="KW-0805">Transcription regulation</keyword>
<feature type="domain" description="RNA polymerase sigma-70 region 2" evidence="5">
    <location>
        <begin position="13"/>
        <end position="79"/>
    </location>
</feature>
<evidence type="ECO:0000313" key="8">
    <source>
        <dbReference type="Proteomes" id="UP001164653"/>
    </source>
</evidence>
<dbReference type="KEGG" id="dpf:ON006_09205"/>
<comment type="similarity">
    <text evidence="1">Belongs to the sigma-70 factor family. ECF subfamily.</text>
</comment>
<dbReference type="InterPro" id="IPR036388">
    <property type="entry name" value="WH-like_DNA-bd_sf"/>
</dbReference>
<reference evidence="7" key="1">
    <citation type="submission" date="2022-11" db="EMBL/GenBank/DDBJ databases">
        <title>Dyadobacter pollutisoli sp. nov., isolated from plastic dumped soil.</title>
        <authorList>
            <person name="Kim J.M."/>
            <person name="Kim K.R."/>
            <person name="Lee J.K."/>
            <person name="Hao L."/>
            <person name="Jeon C.O."/>
        </authorList>
    </citation>
    <scope>NUCLEOTIDE SEQUENCE</scope>
    <source>
        <strain evidence="7">U1</strain>
    </source>
</reference>
<dbReference type="NCBIfam" id="TIGR02937">
    <property type="entry name" value="sigma70-ECF"/>
    <property type="match status" value="1"/>
</dbReference>
<dbReference type="InterPro" id="IPR013324">
    <property type="entry name" value="RNA_pol_sigma_r3/r4-like"/>
</dbReference>
<evidence type="ECO:0000256" key="2">
    <source>
        <dbReference type="ARBA" id="ARBA00023015"/>
    </source>
</evidence>
<feature type="domain" description="RNA polymerase sigma factor 70 region 4 type 2" evidence="6">
    <location>
        <begin position="112"/>
        <end position="163"/>
    </location>
</feature>
<proteinExistence type="inferred from homology"/>
<dbReference type="GO" id="GO:0003677">
    <property type="term" value="F:DNA binding"/>
    <property type="evidence" value="ECO:0007669"/>
    <property type="project" value="InterPro"/>
</dbReference>
<dbReference type="InterPro" id="IPR007627">
    <property type="entry name" value="RNA_pol_sigma70_r2"/>
</dbReference>
<dbReference type="GO" id="GO:0006352">
    <property type="term" value="P:DNA-templated transcription initiation"/>
    <property type="evidence" value="ECO:0007669"/>
    <property type="project" value="InterPro"/>
</dbReference>
<keyword evidence="8" id="KW-1185">Reference proteome</keyword>
<organism evidence="7 8">
    <name type="scientific">Dyadobacter pollutisoli</name>
    <dbReference type="NCBI Taxonomy" id="2910158"/>
    <lineage>
        <taxon>Bacteria</taxon>
        <taxon>Pseudomonadati</taxon>
        <taxon>Bacteroidota</taxon>
        <taxon>Cytophagia</taxon>
        <taxon>Cytophagales</taxon>
        <taxon>Spirosomataceae</taxon>
        <taxon>Dyadobacter</taxon>
    </lineage>
</organism>
<accession>A0A9E8NCG6</accession>
<dbReference type="InterPro" id="IPR014284">
    <property type="entry name" value="RNA_pol_sigma-70_dom"/>
</dbReference>
<dbReference type="EMBL" id="CP112998">
    <property type="protein sequence ID" value="WAC14125.1"/>
    <property type="molecule type" value="Genomic_DNA"/>
</dbReference>
<dbReference type="InterPro" id="IPR013249">
    <property type="entry name" value="RNA_pol_sigma70_r4_t2"/>
</dbReference>
<evidence type="ECO:0000259" key="6">
    <source>
        <dbReference type="Pfam" id="PF08281"/>
    </source>
</evidence>
<evidence type="ECO:0000256" key="3">
    <source>
        <dbReference type="ARBA" id="ARBA00023082"/>
    </source>
</evidence>
<dbReference type="InterPro" id="IPR013325">
    <property type="entry name" value="RNA_pol_sigma_r2"/>
</dbReference>